<organism evidence="1 2">
    <name type="scientific">Fusobacterium nucleatum subsp. polymorphum</name>
    <name type="common">Fusobacterium polymorphum</name>
    <dbReference type="NCBI Taxonomy" id="76857"/>
    <lineage>
        <taxon>Bacteria</taxon>
        <taxon>Fusobacteriati</taxon>
        <taxon>Fusobacteriota</taxon>
        <taxon>Fusobacteriia</taxon>
        <taxon>Fusobacteriales</taxon>
        <taxon>Fusobacteriaceae</taxon>
        <taxon>Fusobacterium</taxon>
    </lineage>
</organism>
<accession>A0A2C6B012</accession>
<dbReference type="Proteomes" id="UP000225199">
    <property type="component" value="Unassembled WGS sequence"/>
</dbReference>
<comment type="caution">
    <text evidence="1">The sequence shown here is derived from an EMBL/GenBank/DDBJ whole genome shotgun (WGS) entry which is preliminary data.</text>
</comment>
<name>A0A2C6B012_FUSNP</name>
<evidence type="ECO:0000313" key="1">
    <source>
        <dbReference type="EMBL" id="PHH97513.1"/>
    </source>
</evidence>
<protein>
    <submittedName>
        <fullName evidence="1">Uncharacterized protein</fullName>
    </submittedName>
</protein>
<reference evidence="1 2" key="1">
    <citation type="submission" date="2017-06" db="EMBL/GenBank/DDBJ databases">
        <title>Draft genome sequence of Fusobacterium nucleatum subsp. polymorphum KCOM 1002 (=ChDC F175).</title>
        <authorList>
            <person name="Kook J.-K."/>
            <person name="Park S.-N."/>
            <person name="Lim Y.K."/>
            <person name="Roh H."/>
        </authorList>
    </citation>
    <scope>NUCLEOTIDE SEQUENCE [LARGE SCALE GENOMIC DNA]</scope>
    <source>
        <strain evidence="2">KCOM 1002 (ChDC F175)</strain>
    </source>
</reference>
<gene>
    <name evidence="1" type="ORF">CA840_09530</name>
</gene>
<dbReference type="RefSeq" id="WP_098979309.1">
    <property type="nucleotide sequence ID" value="NZ_NIRJ01000001.1"/>
</dbReference>
<proteinExistence type="predicted"/>
<dbReference type="AlphaFoldDB" id="A0A2C6B012"/>
<evidence type="ECO:0000313" key="2">
    <source>
        <dbReference type="Proteomes" id="UP000225199"/>
    </source>
</evidence>
<sequence length="95" mass="11520">MYYLIHHIKIEGMTERTLINECYISKKDEYKDSYHEKKRCIKEIKDLKDETILKLYKDVQDYGIDIFREMAINGILNSEFISNEVKEKIRIDLKK</sequence>
<dbReference type="EMBL" id="NIRJ01000001">
    <property type="protein sequence ID" value="PHH97513.1"/>
    <property type="molecule type" value="Genomic_DNA"/>
</dbReference>